<evidence type="ECO:0000313" key="1">
    <source>
        <dbReference type="EMBL" id="SVC11643.1"/>
    </source>
</evidence>
<protein>
    <submittedName>
        <fullName evidence="1">Uncharacterized protein</fullName>
    </submittedName>
</protein>
<organism evidence="1">
    <name type="scientific">marine metagenome</name>
    <dbReference type="NCBI Taxonomy" id="408172"/>
    <lineage>
        <taxon>unclassified sequences</taxon>
        <taxon>metagenomes</taxon>
        <taxon>ecological metagenomes</taxon>
    </lineage>
</organism>
<reference evidence="1" key="1">
    <citation type="submission" date="2018-05" db="EMBL/GenBank/DDBJ databases">
        <authorList>
            <person name="Lanie J.A."/>
            <person name="Ng W.-L."/>
            <person name="Kazmierczak K.M."/>
            <person name="Andrzejewski T.M."/>
            <person name="Davidsen T.M."/>
            <person name="Wayne K.J."/>
            <person name="Tettelin H."/>
            <person name="Glass J.I."/>
            <person name="Rusch D."/>
            <person name="Podicherti R."/>
            <person name="Tsui H.-C.T."/>
            <person name="Winkler M.E."/>
        </authorList>
    </citation>
    <scope>NUCLEOTIDE SEQUENCE</scope>
</reference>
<name>A0A382JKD3_9ZZZZ</name>
<accession>A0A382JKD3</accession>
<dbReference type="AlphaFoldDB" id="A0A382JKD3"/>
<sequence length="32" mass="3650">MLIYGIACAPEDLLGGRIRTYGTWDQNPWILL</sequence>
<dbReference type="EMBL" id="UINC01074445">
    <property type="protein sequence ID" value="SVC11643.1"/>
    <property type="molecule type" value="Genomic_DNA"/>
</dbReference>
<proteinExistence type="predicted"/>
<gene>
    <name evidence="1" type="ORF">METZ01_LOCUS264497</name>
</gene>